<dbReference type="EMBL" id="HF559394">
    <property type="protein sequence ID" value="CCP24568.1"/>
    <property type="molecule type" value="Genomic_DNA"/>
</dbReference>
<keyword evidence="1" id="KW-1133">Transmembrane helix</keyword>
<evidence type="ECO:0000256" key="1">
    <source>
        <dbReference type="SAM" id="Phobius"/>
    </source>
</evidence>
<dbReference type="Pfam" id="PF07314">
    <property type="entry name" value="Lit"/>
    <property type="match status" value="1"/>
</dbReference>
<feature type="transmembrane region" description="Helical" evidence="1">
    <location>
        <begin position="132"/>
        <end position="152"/>
    </location>
</feature>
<evidence type="ECO:0008006" key="4">
    <source>
        <dbReference type="Google" id="ProtNLM"/>
    </source>
</evidence>
<keyword evidence="3" id="KW-1185">Reference proteome</keyword>
<dbReference type="Proteomes" id="UP000010466">
    <property type="component" value="Chromosome"/>
</dbReference>
<name>L0RV70_MYCC1</name>
<dbReference type="STRING" id="1246955.MCYN_0836"/>
<evidence type="ECO:0000313" key="2">
    <source>
        <dbReference type="EMBL" id="CCP24568.1"/>
    </source>
</evidence>
<dbReference type="AlphaFoldDB" id="L0RV70"/>
<protein>
    <recommendedName>
        <fullName evidence="4">TIGR01906 family membrane protein</fullName>
    </recommendedName>
</protein>
<feature type="transmembrane region" description="Helical" evidence="1">
    <location>
        <begin position="99"/>
        <end position="120"/>
    </location>
</feature>
<feature type="transmembrane region" description="Helical" evidence="1">
    <location>
        <begin position="195"/>
        <end position="218"/>
    </location>
</feature>
<dbReference type="NCBIfam" id="TIGR01906">
    <property type="entry name" value="integ_TIGR01906"/>
    <property type="match status" value="1"/>
</dbReference>
<dbReference type="eggNOG" id="COG4478">
    <property type="taxonomic scope" value="Bacteria"/>
</dbReference>
<dbReference type="OrthoDB" id="9813051at2"/>
<keyword evidence="1" id="KW-0812">Transmembrane</keyword>
<accession>L0RV70</accession>
<dbReference type="GeneID" id="74932367"/>
<gene>
    <name evidence="2" type="primary">MCYN0836</name>
    <name evidence="2" type="ordered locus">MCYN_0836</name>
</gene>
<organism evidence="2 3">
    <name type="scientific">Mycoplasmopsis cynos (strain C142)</name>
    <name type="common">Mycoplasma cynos</name>
    <dbReference type="NCBI Taxonomy" id="1246955"/>
    <lineage>
        <taxon>Bacteria</taxon>
        <taxon>Bacillati</taxon>
        <taxon>Mycoplasmatota</taxon>
        <taxon>Mycoplasmoidales</taxon>
        <taxon>Metamycoplasmataceae</taxon>
        <taxon>Mycoplasmopsis</taxon>
    </lineage>
</organism>
<dbReference type="RefSeq" id="WP_015287689.1">
    <property type="nucleotide sequence ID" value="NC_019949.1"/>
</dbReference>
<reference evidence="3" key="1">
    <citation type="journal article" date="2013" name="Genome Announc.">
        <title>Complete genome sequence of Mycoplasma cynos strain C142.</title>
        <authorList>
            <person name="Walker C.A."/>
            <person name="Mannering S.A."/>
            <person name="Shields S."/>
            <person name="Blake D.P."/>
            <person name="Brownlie J."/>
        </authorList>
    </citation>
    <scope>NUCLEOTIDE SEQUENCE [LARGE SCALE GENOMIC DNA]</scope>
    <source>
        <strain evidence="3">C142</strain>
    </source>
</reference>
<dbReference type="InterPro" id="IPR010178">
    <property type="entry name" value="Lit"/>
</dbReference>
<feature type="transmembrane region" description="Helical" evidence="1">
    <location>
        <begin position="7"/>
        <end position="32"/>
    </location>
</feature>
<dbReference type="PATRIC" id="fig|1246955.3.peg.758"/>
<dbReference type="HOGENOM" id="CLU_093826_1_0_14"/>
<keyword evidence="1" id="KW-0472">Membrane</keyword>
<dbReference type="KEGG" id="mcy:MCYN_0836"/>
<proteinExistence type="predicted"/>
<evidence type="ECO:0000313" key="3">
    <source>
        <dbReference type="Proteomes" id="UP000010466"/>
    </source>
</evidence>
<sequence length="227" mass="27013">MKLFIKLFLYSLLSISILFFIFTFSIIPPIIIKPFYYYHLAHFDYKSIDFNNGQMDYNQLKSAYDELFNYLIFNKKFGTGELDFSQSGMQHFEDVRRLFMVNFIVFGVTLFIIILVLIVSKLIKQKISFIKSGFIASIILLLLIVIISIFAVRDFEFAFRKFHEIFFPGKTNWNFNPDTDEIIKILPITFFRDSAIFITILIFAFVLFFIVFQVIIFLRNYKQKKDN</sequence>